<accession>A0A015LXD1</accession>
<comment type="caution">
    <text evidence="2">The sequence shown here is derived from an EMBL/GenBank/DDBJ whole genome shotgun (WGS) entry which is preliminary data.</text>
</comment>
<organism evidence="2 3">
    <name type="scientific">Rhizophagus irregularis (strain DAOM 197198w)</name>
    <name type="common">Glomus intraradices</name>
    <dbReference type="NCBI Taxonomy" id="1432141"/>
    <lineage>
        <taxon>Eukaryota</taxon>
        <taxon>Fungi</taxon>
        <taxon>Fungi incertae sedis</taxon>
        <taxon>Mucoromycota</taxon>
        <taxon>Glomeromycotina</taxon>
        <taxon>Glomeromycetes</taxon>
        <taxon>Glomerales</taxon>
        <taxon>Glomeraceae</taxon>
        <taxon>Rhizophagus</taxon>
    </lineage>
</organism>
<feature type="compositionally biased region" description="Acidic residues" evidence="1">
    <location>
        <begin position="14"/>
        <end position="23"/>
    </location>
</feature>
<dbReference type="EMBL" id="JEMT01026501">
    <property type="protein sequence ID" value="EXX59318.1"/>
    <property type="molecule type" value="Genomic_DNA"/>
</dbReference>
<dbReference type="AlphaFoldDB" id="A0A015LXD1"/>
<feature type="compositionally biased region" description="Polar residues" evidence="1">
    <location>
        <begin position="204"/>
        <end position="261"/>
    </location>
</feature>
<evidence type="ECO:0000313" key="3">
    <source>
        <dbReference type="Proteomes" id="UP000022910"/>
    </source>
</evidence>
<evidence type="ECO:0000313" key="2">
    <source>
        <dbReference type="EMBL" id="EXX59318.1"/>
    </source>
</evidence>
<keyword evidence="3" id="KW-1185">Reference proteome</keyword>
<dbReference type="HOGENOM" id="CLU_093246_0_0_1"/>
<dbReference type="OrthoDB" id="2420776at2759"/>
<sequence length="261" mass="29878">MTNEENVNNINNTNEDDLDFEENDSNTWTASGPMANLPTEIYCGNSLEPAVKKKIFQAEPRNKDISFTPLKMEQRMLSVMSRFDKETDKNYSRLLYKTSSVLRPIDNTLRMVYASKPTEDTGDSYESWLQLEQTVLNSRALLLDALSYGNDLRRELALKNLSSNYRKPTGQRGVFGEKLPELVQQENELNKLFNEAAFQKKRAQQNSKQKQYSPVSFKSPTTGSQNSYNSYKGKNRNYSRSQSHSQSQGNFQSSTSTNNQK</sequence>
<dbReference type="Proteomes" id="UP000022910">
    <property type="component" value="Unassembled WGS sequence"/>
</dbReference>
<feature type="region of interest" description="Disordered" evidence="1">
    <location>
        <begin position="1"/>
        <end position="23"/>
    </location>
</feature>
<feature type="region of interest" description="Disordered" evidence="1">
    <location>
        <begin position="200"/>
        <end position="261"/>
    </location>
</feature>
<gene>
    <name evidence="2" type="ORF">RirG_190180</name>
</gene>
<evidence type="ECO:0000256" key="1">
    <source>
        <dbReference type="SAM" id="MobiDB-lite"/>
    </source>
</evidence>
<proteinExistence type="predicted"/>
<feature type="compositionally biased region" description="Low complexity" evidence="1">
    <location>
        <begin position="1"/>
        <end position="13"/>
    </location>
</feature>
<reference evidence="2 3" key="1">
    <citation type="submission" date="2014-02" db="EMBL/GenBank/DDBJ databases">
        <title>Single nucleus genome sequencing reveals high similarity among nuclei of an endomycorrhizal fungus.</title>
        <authorList>
            <person name="Lin K."/>
            <person name="Geurts R."/>
            <person name="Zhang Z."/>
            <person name="Limpens E."/>
            <person name="Saunders D.G."/>
            <person name="Mu D."/>
            <person name="Pang E."/>
            <person name="Cao H."/>
            <person name="Cha H."/>
            <person name="Lin T."/>
            <person name="Zhou Q."/>
            <person name="Shang Y."/>
            <person name="Li Y."/>
            <person name="Ivanov S."/>
            <person name="Sharma T."/>
            <person name="Velzen R.V."/>
            <person name="Ruijter N.D."/>
            <person name="Aanen D.K."/>
            <person name="Win J."/>
            <person name="Kamoun S."/>
            <person name="Bisseling T."/>
            <person name="Huang S."/>
        </authorList>
    </citation>
    <scope>NUCLEOTIDE SEQUENCE [LARGE SCALE GENOMIC DNA]</scope>
    <source>
        <strain evidence="3">DAOM197198w</strain>
    </source>
</reference>
<name>A0A015LXD1_RHIIW</name>
<protein>
    <submittedName>
        <fullName evidence="2">Uncharacterized protein</fullName>
    </submittedName>
</protein>